<reference evidence="15" key="2">
    <citation type="journal article" date="2021" name="Microbiome">
        <title>Successional dynamics and alternative stable states in a saline activated sludge microbial community over 9 years.</title>
        <authorList>
            <person name="Wang Y."/>
            <person name="Ye J."/>
            <person name="Ju F."/>
            <person name="Liu L."/>
            <person name="Boyd J.A."/>
            <person name="Deng Y."/>
            <person name="Parks D.H."/>
            <person name="Jiang X."/>
            <person name="Yin X."/>
            <person name="Woodcroft B.J."/>
            <person name="Tyson G.W."/>
            <person name="Hugenholtz P."/>
            <person name="Polz M.F."/>
            <person name="Zhang T."/>
        </authorList>
    </citation>
    <scope>NUCLEOTIDE SEQUENCE</scope>
    <source>
        <strain evidence="15">HKST-UBA12</strain>
    </source>
</reference>
<comment type="similarity">
    <text evidence="2 14">Belongs to the UppP family.</text>
</comment>
<evidence type="ECO:0000313" key="15">
    <source>
        <dbReference type="EMBL" id="MCA9378839.1"/>
    </source>
</evidence>
<name>A0A955I6K5_9BACT</name>
<proteinExistence type="inferred from homology"/>
<dbReference type="HAMAP" id="MF_01006">
    <property type="entry name" value="Undec_diphosphatase"/>
    <property type="match status" value="1"/>
</dbReference>
<evidence type="ECO:0000256" key="14">
    <source>
        <dbReference type="HAMAP-Rule" id="MF_01006"/>
    </source>
</evidence>
<dbReference type="EC" id="3.6.1.27" evidence="3 14"/>
<keyword evidence="8 14" id="KW-1133">Transmembrane helix</keyword>
<dbReference type="GO" id="GO:0005886">
    <property type="term" value="C:plasma membrane"/>
    <property type="evidence" value="ECO:0007669"/>
    <property type="project" value="UniProtKB-SubCell"/>
</dbReference>
<reference evidence="15" key="1">
    <citation type="submission" date="2020-04" db="EMBL/GenBank/DDBJ databases">
        <authorList>
            <person name="Zhang T."/>
        </authorList>
    </citation>
    <scope>NUCLEOTIDE SEQUENCE</scope>
    <source>
        <strain evidence="15">HKST-UBA12</strain>
    </source>
</reference>
<keyword evidence="14" id="KW-0133">Cell shape</keyword>
<dbReference type="GO" id="GO:0050380">
    <property type="term" value="F:undecaprenyl-diphosphatase activity"/>
    <property type="evidence" value="ECO:0007669"/>
    <property type="project" value="UniProtKB-UniRule"/>
</dbReference>
<evidence type="ECO:0000256" key="7">
    <source>
        <dbReference type="ARBA" id="ARBA00022801"/>
    </source>
</evidence>
<dbReference type="Pfam" id="PF02673">
    <property type="entry name" value="BacA"/>
    <property type="match status" value="1"/>
</dbReference>
<feature type="transmembrane region" description="Helical" evidence="14">
    <location>
        <begin position="226"/>
        <end position="248"/>
    </location>
</feature>
<keyword evidence="6 14" id="KW-0812">Transmembrane</keyword>
<dbReference type="InterPro" id="IPR003824">
    <property type="entry name" value="UppP"/>
</dbReference>
<evidence type="ECO:0000256" key="5">
    <source>
        <dbReference type="ARBA" id="ARBA00022475"/>
    </source>
</evidence>
<organism evidence="15 16">
    <name type="scientific">Candidatus Dojkabacteria bacterium</name>
    <dbReference type="NCBI Taxonomy" id="2099670"/>
    <lineage>
        <taxon>Bacteria</taxon>
        <taxon>Candidatus Dojkabacteria</taxon>
    </lineage>
</organism>
<comment type="catalytic activity">
    <reaction evidence="13 14">
        <text>di-trans,octa-cis-undecaprenyl diphosphate + H2O = di-trans,octa-cis-undecaprenyl phosphate + phosphate + H(+)</text>
        <dbReference type="Rhea" id="RHEA:28094"/>
        <dbReference type="ChEBI" id="CHEBI:15377"/>
        <dbReference type="ChEBI" id="CHEBI:15378"/>
        <dbReference type="ChEBI" id="CHEBI:43474"/>
        <dbReference type="ChEBI" id="CHEBI:58405"/>
        <dbReference type="ChEBI" id="CHEBI:60392"/>
        <dbReference type="EC" id="3.6.1.27"/>
    </reaction>
</comment>
<evidence type="ECO:0000256" key="3">
    <source>
        <dbReference type="ARBA" id="ARBA00012374"/>
    </source>
</evidence>
<evidence type="ECO:0000313" key="16">
    <source>
        <dbReference type="Proteomes" id="UP000760819"/>
    </source>
</evidence>
<feature type="transmembrane region" description="Helical" evidence="14">
    <location>
        <begin position="40"/>
        <end position="59"/>
    </location>
</feature>
<dbReference type="AlphaFoldDB" id="A0A955I6K5"/>
<evidence type="ECO:0000256" key="4">
    <source>
        <dbReference type="ARBA" id="ARBA00021581"/>
    </source>
</evidence>
<comment type="miscellaneous">
    <text evidence="14">Bacitracin is thought to be involved in the inhibition of peptidoglycan synthesis by sequestering undecaprenyl diphosphate, thereby reducing the pool of lipid carrier available.</text>
</comment>
<keyword evidence="10 14" id="KW-0046">Antibiotic resistance</keyword>
<sequence length="278" mass="30090">MTIFQSIILGAIQGLTEFIPVSSSGHLQLVPDLLGWAEPSVIFILFAHLGTLLALIIYFRRELIGYAVTVYHWLRGRLASQEVVSLKLIRNIIIGVIPAGLLGLLLESKIEELYQSSFASILTAGAMLLLGIIFLFEQRIFPGEGRGEQSLNTKKSFAIGASQAIAFIRGTSRSGITILAGRAAGLSRVAAAKFSFLVSIPIITATSLLAIVKLTELPAAQVQTELSAGITALLSAFIFGYLAIRFLLDYLAKNSLKAFGWYRIIFAVLAILLLAIRP</sequence>
<evidence type="ECO:0000256" key="9">
    <source>
        <dbReference type="ARBA" id="ARBA00023136"/>
    </source>
</evidence>
<evidence type="ECO:0000256" key="12">
    <source>
        <dbReference type="ARBA" id="ARBA00032932"/>
    </source>
</evidence>
<evidence type="ECO:0000256" key="2">
    <source>
        <dbReference type="ARBA" id="ARBA00010621"/>
    </source>
</evidence>
<dbReference type="GO" id="GO:0046677">
    <property type="term" value="P:response to antibiotic"/>
    <property type="evidence" value="ECO:0007669"/>
    <property type="project" value="UniProtKB-UniRule"/>
</dbReference>
<evidence type="ECO:0000256" key="6">
    <source>
        <dbReference type="ARBA" id="ARBA00022692"/>
    </source>
</evidence>
<comment type="caution">
    <text evidence="15">The sequence shown here is derived from an EMBL/GenBank/DDBJ whole genome shotgun (WGS) entry which is preliminary data.</text>
</comment>
<dbReference type="GO" id="GO:0071555">
    <property type="term" value="P:cell wall organization"/>
    <property type="evidence" value="ECO:0007669"/>
    <property type="project" value="UniProtKB-KW"/>
</dbReference>
<dbReference type="GO" id="GO:0009252">
    <property type="term" value="P:peptidoglycan biosynthetic process"/>
    <property type="evidence" value="ECO:0007669"/>
    <property type="project" value="UniProtKB-KW"/>
</dbReference>
<feature type="transmembrane region" description="Helical" evidence="14">
    <location>
        <begin position="88"/>
        <end position="106"/>
    </location>
</feature>
<feature type="transmembrane region" description="Helical" evidence="14">
    <location>
        <begin position="260"/>
        <end position="276"/>
    </location>
</feature>
<keyword evidence="5 14" id="KW-1003">Cell membrane</keyword>
<dbReference type="PANTHER" id="PTHR30622">
    <property type="entry name" value="UNDECAPRENYL-DIPHOSPHATASE"/>
    <property type="match status" value="1"/>
</dbReference>
<feature type="transmembrane region" description="Helical" evidence="14">
    <location>
        <begin position="194"/>
        <end position="214"/>
    </location>
</feature>
<evidence type="ECO:0000256" key="1">
    <source>
        <dbReference type="ARBA" id="ARBA00004651"/>
    </source>
</evidence>
<evidence type="ECO:0000256" key="10">
    <source>
        <dbReference type="ARBA" id="ARBA00023251"/>
    </source>
</evidence>
<accession>A0A955I6K5</accession>
<evidence type="ECO:0000256" key="8">
    <source>
        <dbReference type="ARBA" id="ARBA00022989"/>
    </source>
</evidence>
<keyword evidence="14" id="KW-0573">Peptidoglycan synthesis</keyword>
<keyword evidence="9 14" id="KW-0472">Membrane</keyword>
<feature type="transmembrane region" description="Helical" evidence="14">
    <location>
        <begin position="118"/>
        <end position="136"/>
    </location>
</feature>
<evidence type="ECO:0000256" key="13">
    <source>
        <dbReference type="ARBA" id="ARBA00047594"/>
    </source>
</evidence>
<evidence type="ECO:0000256" key="11">
    <source>
        <dbReference type="ARBA" id="ARBA00032707"/>
    </source>
</evidence>
<dbReference type="Proteomes" id="UP000760819">
    <property type="component" value="Unassembled WGS sequence"/>
</dbReference>
<dbReference type="PANTHER" id="PTHR30622:SF4">
    <property type="entry name" value="UNDECAPRENYL-DIPHOSPHATASE"/>
    <property type="match status" value="1"/>
</dbReference>
<dbReference type="EMBL" id="JAGQLI010000015">
    <property type="protein sequence ID" value="MCA9378839.1"/>
    <property type="molecule type" value="Genomic_DNA"/>
</dbReference>
<keyword evidence="7 14" id="KW-0378">Hydrolase</keyword>
<comment type="function">
    <text evidence="14">Catalyzes the dephosphorylation of undecaprenyl diphosphate (UPP). Confers resistance to bacitracin.</text>
</comment>
<protein>
    <recommendedName>
        <fullName evidence="4 14">Undecaprenyl-diphosphatase</fullName>
        <ecNumber evidence="3 14">3.6.1.27</ecNumber>
    </recommendedName>
    <alternativeName>
        <fullName evidence="12 14">Bacitracin resistance protein</fullName>
    </alternativeName>
    <alternativeName>
        <fullName evidence="11 14">Undecaprenyl pyrophosphate phosphatase</fullName>
    </alternativeName>
</protein>
<keyword evidence="14" id="KW-0961">Cell wall biogenesis/degradation</keyword>
<gene>
    <name evidence="14" type="primary">uppP</name>
    <name evidence="15" type="ORF">KC640_00265</name>
</gene>
<comment type="subcellular location">
    <subcellularLocation>
        <location evidence="1 14">Cell membrane</location>
        <topology evidence="1 14">Multi-pass membrane protein</topology>
    </subcellularLocation>
</comment>
<dbReference type="GO" id="GO:0008360">
    <property type="term" value="P:regulation of cell shape"/>
    <property type="evidence" value="ECO:0007669"/>
    <property type="project" value="UniProtKB-KW"/>
</dbReference>